<evidence type="ECO:0008006" key="4">
    <source>
        <dbReference type="Google" id="ProtNLM"/>
    </source>
</evidence>
<accession>A0A1R3RX68</accession>
<dbReference type="Proteomes" id="UP000188318">
    <property type="component" value="Unassembled WGS sequence"/>
</dbReference>
<evidence type="ECO:0000256" key="1">
    <source>
        <dbReference type="SAM" id="SignalP"/>
    </source>
</evidence>
<feature type="chain" id="PRO_5011961039" description="Secreted protein" evidence="1">
    <location>
        <begin position="27"/>
        <end position="91"/>
    </location>
</feature>
<proteinExistence type="predicted"/>
<dbReference type="AlphaFoldDB" id="A0A1R3RX68"/>
<dbReference type="VEuPathDB" id="FungiDB:ASPCADRAFT_204753"/>
<organism evidence="2 3">
    <name type="scientific">Aspergillus carbonarius (strain ITEM 5010)</name>
    <dbReference type="NCBI Taxonomy" id="602072"/>
    <lineage>
        <taxon>Eukaryota</taxon>
        <taxon>Fungi</taxon>
        <taxon>Dikarya</taxon>
        <taxon>Ascomycota</taxon>
        <taxon>Pezizomycotina</taxon>
        <taxon>Eurotiomycetes</taxon>
        <taxon>Eurotiomycetidae</taxon>
        <taxon>Eurotiales</taxon>
        <taxon>Aspergillaceae</taxon>
        <taxon>Aspergillus</taxon>
        <taxon>Aspergillus subgen. Circumdati</taxon>
    </lineage>
</organism>
<dbReference type="EMBL" id="KV907495">
    <property type="protein sequence ID" value="OOF99095.1"/>
    <property type="molecule type" value="Genomic_DNA"/>
</dbReference>
<evidence type="ECO:0000313" key="3">
    <source>
        <dbReference type="Proteomes" id="UP000188318"/>
    </source>
</evidence>
<keyword evidence="3" id="KW-1185">Reference proteome</keyword>
<protein>
    <recommendedName>
        <fullName evidence="4">Secreted protein</fullName>
    </recommendedName>
</protein>
<reference evidence="3" key="1">
    <citation type="journal article" date="2017" name="Genome Biol.">
        <title>Comparative genomics reveals high biological diversity and specific adaptations in the industrially and medically important fungal genus Aspergillus.</title>
        <authorList>
            <person name="de Vries R.P."/>
            <person name="Riley R."/>
            <person name="Wiebenga A."/>
            <person name="Aguilar-Osorio G."/>
            <person name="Amillis S."/>
            <person name="Uchima C.A."/>
            <person name="Anderluh G."/>
            <person name="Asadollahi M."/>
            <person name="Askin M."/>
            <person name="Barry K."/>
            <person name="Battaglia E."/>
            <person name="Bayram O."/>
            <person name="Benocci T."/>
            <person name="Braus-Stromeyer S.A."/>
            <person name="Caldana C."/>
            <person name="Canovas D."/>
            <person name="Cerqueira G.C."/>
            <person name="Chen F."/>
            <person name="Chen W."/>
            <person name="Choi C."/>
            <person name="Clum A."/>
            <person name="Dos Santos R.A."/>
            <person name="Damasio A.R."/>
            <person name="Diallinas G."/>
            <person name="Emri T."/>
            <person name="Fekete E."/>
            <person name="Flipphi M."/>
            <person name="Freyberg S."/>
            <person name="Gallo A."/>
            <person name="Gournas C."/>
            <person name="Habgood R."/>
            <person name="Hainaut M."/>
            <person name="Harispe M.L."/>
            <person name="Henrissat B."/>
            <person name="Hilden K.S."/>
            <person name="Hope R."/>
            <person name="Hossain A."/>
            <person name="Karabika E."/>
            <person name="Karaffa L."/>
            <person name="Karanyi Z."/>
            <person name="Krasevec N."/>
            <person name="Kuo A."/>
            <person name="Kusch H."/>
            <person name="LaButti K."/>
            <person name="Lagendijk E.L."/>
            <person name="Lapidus A."/>
            <person name="Levasseur A."/>
            <person name="Lindquist E."/>
            <person name="Lipzen A."/>
            <person name="Logrieco A.F."/>
            <person name="MacCabe A."/>
            <person name="Maekelae M.R."/>
            <person name="Malavazi I."/>
            <person name="Melin P."/>
            <person name="Meyer V."/>
            <person name="Mielnichuk N."/>
            <person name="Miskei M."/>
            <person name="Molnar A.P."/>
            <person name="Mule G."/>
            <person name="Ngan C.Y."/>
            <person name="Orejas M."/>
            <person name="Orosz E."/>
            <person name="Ouedraogo J.P."/>
            <person name="Overkamp K.M."/>
            <person name="Park H.-S."/>
            <person name="Perrone G."/>
            <person name="Piumi F."/>
            <person name="Punt P.J."/>
            <person name="Ram A.F."/>
            <person name="Ramon A."/>
            <person name="Rauscher S."/>
            <person name="Record E."/>
            <person name="Riano-Pachon D.M."/>
            <person name="Robert V."/>
            <person name="Roehrig J."/>
            <person name="Ruller R."/>
            <person name="Salamov A."/>
            <person name="Salih N.S."/>
            <person name="Samson R.A."/>
            <person name="Sandor E."/>
            <person name="Sanguinetti M."/>
            <person name="Schuetze T."/>
            <person name="Sepcic K."/>
            <person name="Shelest E."/>
            <person name="Sherlock G."/>
            <person name="Sophianopoulou V."/>
            <person name="Squina F.M."/>
            <person name="Sun H."/>
            <person name="Susca A."/>
            <person name="Todd R.B."/>
            <person name="Tsang A."/>
            <person name="Unkles S.E."/>
            <person name="van de Wiele N."/>
            <person name="van Rossen-Uffink D."/>
            <person name="Oliveira J.V."/>
            <person name="Vesth T.C."/>
            <person name="Visser J."/>
            <person name="Yu J.-H."/>
            <person name="Zhou M."/>
            <person name="Andersen M.R."/>
            <person name="Archer D.B."/>
            <person name="Baker S.E."/>
            <person name="Benoit I."/>
            <person name="Brakhage A.A."/>
            <person name="Braus G.H."/>
            <person name="Fischer R."/>
            <person name="Frisvad J.C."/>
            <person name="Goldman G.H."/>
            <person name="Houbraken J."/>
            <person name="Oakley B."/>
            <person name="Pocsi I."/>
            <person name="Scazzocchio C."/>
            <person name="Seiboth B."/>
            <person name="vanKuyk P.A."/>
            <person name="Wortman J."/>
            <person name="Dyer P.S."/>
            <person name="Grigoriev I.V."/>
        </authorList>
    </citation>
    <scope>NUCLEOTIDE SEQUENCE [LARGE SCALE GENOMIC DNA]</scope>
    <source>
        <strain evidence="3">ITEM 5010</strain>
    </source>
</reference>
<gene>
    <name evidence="2" type="ORF">ASPCADRAFT_204753</name>
</gene>
<sequence length="91" mass="9998">MTHSSPPISESVSLLPLFLVLAPVRQMPWQAVVRTGSKSTDSESNLCSRTGLAATRSCQSAARFDLQGVMVLMYARVTRIAFKDLRNRKSA</sequence>
<keyword evidence="1" id="KW-0732">Signal</keyword>
<evidence type="ECO:0000313" key="2">
    <source>
        <dbReference type="EMBL" id="OOF99095.1"/>
    </source>
</evidence>
<name>A0A1R3RX68_ASPC5</name>
<feature type="signal peptide" evidence="1">
    <location>
        <begin position="1"/>
        <end position="26"/>
    </location>
</feature>